<dbReference type="KEGG" id="cai:Caci_8952"/>
<reference evidence="1 2" key="1">
    <citation type="journal article" date="2009" name="Stand. Genomic Sci.">
        <title>Complete genome sequence of Catenulispora acidiphila type strain (ID 139908).</title>
        <authorList>
            <person name="Copeland A."/>
            <person name="Lapidus A."/>
            <person name="Glavina Del Rio T."/>
            <person name="Nolan M."/>
            <person name="Lucas S."/>
            <person name="Chen F."/>
            <person name="Tice H."/>
            <person name="Cheng J.F."/>
            <person name="Bruce D."/>
            <person name="Goodwin L."/>
            <person name="Pitluck S."/>
            <person name="Mikhailova N."/>
            <person name="Pati A."/>
            <person name="Ivanova N."/>
            <person name="Mavromatis K."/>
            <person name="Chen A."/>
            <person name="Palaniappan K."/>
            <person name="Chain P."/>
            <person name="Land M."/>
            <person name="Hauser L."/>
            <person name="Chang Y.J."/>
            <person name="Jeffries C.D."/>
            <person name="Chertkov O."/>
            <person name="Brettin T."/>
            <person name="Detter J.C."/>
            <person name="Han C."/>
            <person name="Ali Z."/>
            <person name="Tindall B.J."/>
            <person name="Goker M."/>
            <person name="Bristow J."/>
            <person name="Eisen J.A."/>
            <person name="Markowitz V."/>
            <person name="Hugenholtz P."/>
            <person name="Kyrpides N.C."/>
            <person name="Klenk H.P."/>
        </authorList>
    </citation>
    <scope>NUCLEOTIDE SEQUENCE [LARGE SCALE GENOMIC DNA]</scope>
    <source>
        <strain evidence="2">DSM 44928 / JCM 14897 / NBRC 102108 / NRRL B-24433 / ID139908</strain>
    </source>
</reference>
<dbReference type="AlphaFoldDB" id="C7Q407"/>
<evidence type="ECO:0000313" key="2">
    <source>
        <dbReference type="Proteomes" id="UP000000851"/>
    </source>
</evidence>
<dbReference type="EMBL" id="CP001700">
    <property type="protein sequence ID" value="ACU77765.1"/>
    <property type="molecule type" value="Genomic_DNA"/>
</dbReference>
<dbReference type="InParanoid" id="C7Q407"/>
<dbReference type="Pfam" id="PF13671">
    <property type="entry name" value="AAA_33"/>
    <property type="match status" value="1"/>
</dbReference>
<evidence type="ECO:0008006" key="3">
    <source>
        <dbReference type="Google" id="ProtNLM"/>
    </source>
</evidence>
<keyword evidence="2" id="KW-1185">Reference proteome</keyword>
<accession>C7Q407</accession>
<sequence>MTNVATTLLVLRGPSGCGKSTTATQLRESYGGRGLAIIRQDEVRRNVLRERDQDGAFTVTLIDIMARATLAAGIPCVVEGILSARIYGPMLERLLADHPRSFAYFWDVPFEETVLRHYTKPNHHEWSVEDMRNWYTPHDLLPSGVERIIGEQDCQQESVARIVVETALLTTPRPPYATLAPDPVTAAPSSTP</sequence>
<dbReference type="HOGENOM" id="CLU_103307_0_0_11"/>
<evidence type="ECO:0000313" key="1">
    <source>
        <dbReference type="EMBL" id="ACU77765.1"/>
    </source>
</evidence>
<gene>
    <name evidence="1" type="ordered locus">Caci_8952</name>
</gene>
<dbReference type="SUPFAM" id="SSF52540">
    <property type="entry name" value="P-loop containing nucleoside triphosphate hydrolases"/>
    <property type="match status" value="1"/>
</dbReference>
<dbReference type="RefSeq" id="WP_015797489.1">
    <property type="nucleotide sequence ID" value="NC_013131.1"/>
</dbReference>
<proteinExistence type="predicted"/>
<name>C7Q407_CATAD</name>
<organism evidence="1 2">
    <name type="scientific">Catenulispora acidiphila (strain DSM 44928 / JCM 14897 / NBRC 102108 / NRRL B-24433 / ID139908)</name>
    <dbReference type="NCBI Taxonomy" id="479433"/>
    <lineage>
        <taxon>Bacteria</taxon>
        <taxon>Bacillati</taxon>
        <taxon>Actinomycetota</taxon>
        <taxon>Actinomycetes</taxon>
        <taxon>Catenulisporales</taxon>
        <taxon>Catenulisporaceae</taxon>
        <taxon>Catenulispora</taxon>
    </lineage>
</organism>
<dbReference type="STRING" id="479433.Caci_8952"/>
<protein>
    <recommendedName>
        <fullName evidence="3">Kinase</fullName>
    </recommendedName>
</protein>
<dbReference type="Gene3D" id="3.40.50.300">
    <property type="entry name" value="P-loop containing nucleotide triphosphate hydrolases"/>
    <property type="match status" value="1"/>
</dbReference>
<dbReference type="Proteomes" id="UP000000851">
    <property type="component" value="Chromosome"/>
</dbReference>
<dbReference type="InterPro" id="IPR027417">
    <property type="entry name" value="P-loop_NTPase"/>
</dbReference>
<dbReference type="eggNOG" id="COG0645">
    <property type="taxonomic scope" value="Bacteria"/>
</dbReference>